<keyword evidence="2" id="KW-1185">Reference proteome</keyword>
<dbReference type="AlphaFoldDB" id="A0A8J8Q1I9"/>
<dbReference type="Proteomes" id="UP000766904">
    <property type="component" value="Unassembled WGS sequence"/>
</dbReference>
<name>A0A8J8Q1I9_9EURY</name>
<dbReference type="OrthoDB" id="170784at2157"/>
<reference evidence="1" key="1">
    <citation type="submission" date="2017-11" db="EMBL/GenBank/DDBJ databases">
        <authorList>
            <person name="Kajale S.C."/>
            <person name="Sharma A."/>
        </authorList>
    </citation>
    <scope>NUCLEOTIDE SEQUENCE</scope>
    <source>
        <strain evidence="1">LS1_42</strain>
    </source>
</reference>
<proteinExistence type="predicted"/>
<comment type="caution">
    <text evidence="1">The sequence shown here is derived from an EMBL/GenBank/DDBJ whole genome shotgun (WGS) entry which is preliminary data.</text>
</comment>
<accession>A0A8J8Q1I9</accession>
<sequence length="97" mass="10864">MIDEAPIDAVFEGSNGEYYTDWEVDRRLRTGAWRPCLRQTDPDRRLVEVEAGVLLLLAPIDPEELPASMVLRVEDDSARVVDTRPPLPTGCSARALE</sequence>
<protein>
    <submittedName>
        <fullName evidence="1">Uncharacterized protein</fullName>
    </submittedName>
</protein>
<evidence type="ECO:0000313" key="2">
    <source>
        <dbReference type="Proteomes" id="UP000766904"/>
    </source>
</evidence>
<organism evidence="1 2">
    <name type="scientific">Natronococcus pandeyae</name>
    <dbReference type="NCBI Taxonomy" id="2055836"/>
    <lineage>
        <taxon>Archaea</taxon>
        <taxon>Methanobacteriati</taxon>
        <taxon>Methanobacteriota</taxon>
        <taxon>Stenosarchaea group</taxon>
        <taxon>Halobacteria</taxon>
        <taxon>Halobacteriales</taxon>
        <taxon>Natrialbaceae</taxon>
        <taxon>Natronococcus</taxon>
    </lineage>
</organism>
<dbReference type="EMBL" id="PHNJ01000015">
    <property type="protein sequence ID" value="TYL36708.1"/>
    <property type="molecule type" value="Genomic_DNA"/>
</dbReference>
<evidence type="ECO:0000313" key="1">
    <source>
        <dbReference type="EMBL" id="TYL36708.1"/>
    </source>
</evidence>
<gene>
    <name evidence="1" type="ORF">CV102_20740</name>
</gene>